<dbReference type="EMBL" id="JH370133">
    <property type="protein sequence ID" value="ELA42295.1"/>
    <property type="molecule type" value="Genomic_DNA"/>
</dbReference>
<dbReference type="GeneID" id="19881411"/>
<keyword evidence="1" id="KW-0732">Signal</keyword>
<feature type="chain" id="PRO_5003960284" description="Secreted protein" evidence="1">
    <location>
        <begin position="25"/>
        <end position="107"/>
    </location>
</feature>
<protein>
    <recommendedName>
        <fullName evidence="4">Secreted protein</fullName>
    </recommendedName>
</protein>
<evidence type="ECO:0000256" key="1">
    <source>
        <dbReference type="SAM" id="SignalP"/>
    </source>
</evidence>
<feature type="signal peptide" evidence="1">
    <location>
        <begin position="1"/>
        <end position="24"/>
    </location>
</feature>
<name>L2GP53_VITCO</name>
<dbReference type="AlphaFoldDB" id="L2GP53"/>
<evidence type="ECO:0000313" key="2">
    <source>
        <dbReference type="EMBL" id="ELA42295.1"/>
    </source>
</evidence>
<proteinExistence type="predicted"/>
<keyword evidence="3" id="KW-1185">Reference proteome</keyword>
<dbReference type="VEuPathDB" id="MicrosporidiaDB:VICG_00695"/>
<evidence type="ECO:0000313" key="3">
    <source>
        <dbReference type="Proteomes" id="UP000011082"/>
    </source>
</evidence>
<accession>L2GP53</accession>
<dbReference type="RefSeq" id="XP_007604146.1">
    <property type="nucleotide sequence ID" value="XM_007604084.1"/>
</dbReference>
<evidence type="ECO:0008006" key="4">
    <source>
        <dbReference type="Google" id="ProtNLM"/>
    </source>
</evidence>
<gene>
    <name evidence="2" type="ORF">VICG_00695</name>
</gene>
<dbReference type="Proteomes" id="UP000011082">
    <property type="component" value="Unassembled WGS sequence"/>
</dbReference>
<dbReference type="InParanoid" id="L2GP53"/>
<dbReference type="HOGENOM" id="CLU_2211996_0_0_1"/>
<organism evidence="2 3">
    <name type="scientific">Vittaforma corneae (strain ATCC 50505)</name>
    <name type="common">Microsporidian parasite</name>
    <name type="synonym">Nosema corneum</name>
    <dbReference type="NCBI Taxonomy" id="993615"/>
    <lineage>
        <taxon>Eukaryota</taxon>
        <taxon>Fungi</taxon>
        <taxon>Fungi incertae sedis</taxon>
        <taxon>Microsporidia</taxon>
        <taxon>Nosematidae</taxon>
        <taxon>Vittaforma</taxon>
    </lineage>
</organism>
<reference evidence="3" key="1">
    <citation type="submission" date="2011-05" db="EMBL/GenBank/DDBJ databases">
        <title>The genome sequence of Vittaforma corneae strain ATCC 50505.</title>
        <authorList>
            <consortium name="The Broad Institute Genome Sequencing Platform"/>
            <person name="Cuomo C."/>
            <person name="Didier E."/>
            <person name="Bowers L."/>
            <person name="Young S.K."/>
            <person name="Zeng Q."/>
            <person name="Gargeya S."/>
            <person name="Fitzgerald M."/>
            <person name="Haas B."/>
            <person name="Abouelleil A."/>
            <person name="Alvarado L."/>
            <person name="Arachchi H.M."/>
            <person name="Berlin A."/>
            <person name="Chapman S.B."/>
            <person name="Gearin G."/>
            <person name="Goldberg J."/>
            <person name="Griggs A."/>
            <person name="Gujja S."/>
            <person name="Hansen M."/>
            <person name="Heiman D."/>
            <person name="Howarth C."/>
            <person name="Larimer J."/>
            <person name="Lui A."/>
            <person name="MacDonald P.J.P."/>
            <person name="McCowen C."/>
            <person name="Montmayeur A."/>
            <person name="Murphy C."/>
            <person name="Neiman D."/>
            <person name="Pearson M."/>
            <person name="Priest M."/>
            <person name="Roberts A."/>
            <person name="Saif S."/>
            <person name="Shea T."/>
            <person name="Sisk P."/>
            <person name="Stolte C."/>
            <person name="Sykes S."/>
            <person name="Wortman J."/>
            <person name="Nusbaum C."/>
            <person name="Birren B."/>
        </authorList>
    </citation>
    <scope>NUCLEOTIDE SEQUENCE [LARGE SCALE GENOMIC DNA]</scope>
    <source>
        <strain evidence="3">ATCC 50505</strain>
    </source>
</reference>
<sequence>MQAKFEMKLILLMILNVFTAKLEEESITPHEDSKCEFHTASLKFSSISNKSSVQSGSTIPWVSKHEAYFFTASSPDKDNHELRVCKNCYSQFELFQSVLDCVKNGKV</sequence>